<organism evidence="2 3">
    <name type="scientific">Ophiobolus disseminans</name>
    <dbReference type="NCBI Taxonomy" id="1469910"/>
    <lineage>
        <taxon>Eukaryota</taxon>
        <taxon>Fungi</taxon>
        <taxon>Dikarya</taxon>
        <taxon>Ascomycota</taxon>
        <taxon>Pezizomycotina</taxon>
        <taxon>Dothideomycetes</taxon>
        <taxon>Pleosporomycetidae</taxon>
        <taxon>Pleosporales</taxon>
        <taxon>Pleosporineae</taxon>
        <taxon>Phaeosphaeriaceae</taxon>
        <taxon>Ophiobolus</taxon>
    </lineage>
</organism>
<dbReference type="EMBL" id="MU006221">
    <property type="protein sequence ID" value="KAF2829012.1"/>
    <property type="molecule type" value="Genomic_DNA"/>
</dbReference>
<keyword evidence="3" id="KW-1185">Reference proteome</keyword>
<reference evidence="2" key="1">
    <citation type="journal article" date="2020" name="Stud. Mycol.">
        <title>101 Dothideomycetes genomes: a test case for predicting lifestyles and emergence of pathogens.</title>
        <authorList>
            <person name="Haridas S."/>
            <person name="Albert R."/>
            <person name="Binder M."/>
            <person name="Bloem J."/>
            <person name="Labutti K."/>
            <person name="Salamov A."/>
            <person name="Andreopoulos B."/>
            <person name="Baker S."/>
            <person name="Barry K."/>
            <person name="Bills G."/>
            <person name="Bluhm B."/>
            <person name="Cannon C."/>
            <person name="Castanera R."/>
            <person name="Culley D."/>
            <person name="Daum C."/>
            <person name="Ezra D."/>
            <person name="Gonzalez J."/>
            <person name="Henrissat B."/>
            <person name="Kuo A."/>
            <person name="Liang C."/>
            <person name="Lipzen A."/>
            <person name="Lutzoni F."/>
            <person name="Magnuson J."/>
            <person name="Mondo S."/>
            <person name="Nolan M."/>
            <person name="Ohm R."/>
            <person name="Pangilinan J."/>
            <person name="Park H.-J."/>
            <person name="Ramirez L."/>
            <person name="Alfaro M."/>
            <person name="Sun H."/>
            <person name="Tritt A."/>
            <person name="Yoshinaga Y."/>
            <person name="Zwiers L.-H."/>
            <person name="Turgeon B."/>
            <person name="Goodwin S."/>
            <person name="Spatafora J."/>
            <person name="Crous P."/>
            <person name="Grigoriev I."/>
        </authorList>
    </citation>
    <scope>NUCLEOTIDE SEQUENCE</scope>
    <source>
        <strain evidence="2">CBS 113818</strain>
    </source>
</reference>
<gene>
    <name evidence="2" type="ORF">CC86DRAFT_403663</name>
</gene>
<evidence type="ECO:0000313" key="2">
    <source>
        <dbReference type="EMBL" id="KAF2829012.1"/>
    </source>
</evidence>
<sequence>MQLTLLTLFPLFVVINSSPAPLPDAEGSVQLDARQSFGSCYVSGRGAGIDGAGTCRYNTGGACVGVSVSGFCPGQPSNIQCCRSISCYSPYQSNINFCRNTYKGCGGVFVK</sequence>
<evidence type="ECO:0000313" key="3">
    <source>
        <dbReference type="Proteomes" id="UP000799424"/>
    </source>
</evidence>
<proteinExistence type="predicted"/>
<accession>A0A6A7A6V8</accession>
<evidence type="ECO:0008006" key="4">
    <source>
        <dbReference type="Google" id="ProtNLM"/>
    </source>
</evidence>
<dbReference type="Proteomes" id="UP000799424">
    <property type="component" value="Unassembled WGS sequence"/>
</dbReference>
<evidence type="ECO:0000256" key="1">
    <source>
        <dbReference type="SAM" id="SignalP"/>
    </source>
</evidence>
<keyword evidence="1" id="KW-0732">Signal</keyword>
<name>A0A6A7A6V8_9PLEO</name>
<dbReference type="OrthoDB" id="2251794at2759"/>
<protein>
    <recommendedName>
        <fullName evidence="4">Hydrophobin</fullName>
    </recommendedName>
</protein>
<feature type="chain" id="PRO_5025676227" description="Hydrophobin" evidence="1">
    <location>
        <begin position="18"/>
        <end position="111"/>
    </location>
</feature>
<dbReference type="AlphaFoldDB" id="A0A6A7A6V8"/>
<feature type="signal peptide" evidence="1">
    <location>
        <begin position="1"/>
        <end position="17"/>
    </location>
</feature>